<keyword evidence="2" id="KW-0472">Membrane</keyword>
<evidence type="ECO:0008006" key="5">
    <source>
        <dbReference type="Google" id="ProtNLM"/>
    </source>
</evidence>
<dbReference type="Pfam" id="PF06059">
    <property type="entry name" value="DUF930"/>
    <property type="match status" value="1"/>
</dbReference>
<organism evidence="3 4">
    <name type="scientific">Roseibium album</name>
    <dbReference type="NCBI Taxonomy" id="311410"/>
    <lineage>
        <taxon>Bacteria</taxon>
        <taxon>Pseudomonadati</taxon>
        <taxon>Pseudomonadota</taxon>
        <taxon>Alphaproteobacteria</taxon>
        <taxon>Hyphomicrobiales</taxon>
        <taxon>Stappiaceae</taxon>
        <taxon>Roseibium</taxon>
    </lineage>
</organism>
<evidence type="ECO:0000313" key="3">
    <source>
        <dbReference type="EMBL" id="CTQ74392.1"/>
    </source>
</evidence>
<feature type="region of interest" description="Disordered" evidence="1">
    <location>
        <begin position="65"/>
        <end position="97"/>
    </location>
</feature>
<keyword evidence="2" id="KW-0812">Transmembrane</keyword>
<dbReference type="Proteomes" id="UP000049983">
    <property type="component" value="Unassembled WGS sequence"/>
</dbReference>
<keyword evidence="2" id="KW-1133">Transmembrane helix</keyword>
<dbReference type="STRING" id="311410.LA5095_00892"/>
<accession>A0A0M6ZWF1</accession>
<dbReference type="EMBL" id="CXWC01000011">
    <property type="protein sequence ID" value="CTQ74392.1"/>
    <property type="molecule type" value="Genomic_DNA"/>
</dbReference>
<gene>
    <name evidence="3" type="ORF">LA5096_04030</name>
</gene>
<name>A0A0M6ZWF1_9HYPH</name>
<sequence length="230" mass="25231">MSDVGHEGIHRFVAERISWVIAVWVHVLVFAMLTNMEMLDLSDTKVSAPLVVDILSLREFQQEASPNPALQPKSVPKVATERAAPSGTGTPLQKTHVPPPNAAWNYATSFYAHGVLSDPRSAQARAALATLVGGDRLEQLCALEAMEQVRRAQPGFRPTRLAPHAFRNSVKIADEIFASAAALRSNRTWYEIAYRCQLSANGAEIIGFEFALGEPIDRSLWDEHGLAPVH</sequence>
<evidence type="ECO:0000256" key="1">
    <source>
        <dbReference type="SAM" id="MobiDB-lite"/>
    </source>
</evidence>
<dbReference type="RefSeq" id="WP_199485811.1">
    <property type="nucleotide sequence ID" value="NZ_CXWA01000005.1"/>
</dbReference>
<evidence type="ECO:0000313" key="4">
    <source>
        <dbReference type="Proteomes" id="UP000049983"/>
    </source>
</evidence>
<evidence type="ECO:0000256" key="2">
    <source>
        <dbReference type="SAM" id="Phobius"/>
    </source>
</evidence>
<protein>
    <recommendedName>
        <fullName evidence="5">DUF930 domain-containing protein</fullName>
    </recommendedName>
</protein>
<proteinExistence type="predicted"/>
<dbReference type="AlphaFoldDB" id="A0A0M6ZWF1"/>
<feature type="transmembrane region" description="Helical" evidence="2">
    <location>
        <begin position="17"/>
        <end position="35"/>
    </location>
</feature>
<dbReference type="GeneID" id="97673554"/>
<reference evidence="4" key="1">
    <citation type="submission" date="2015-07" db="EMBL/GenBank/DDBJ databases">
        <authorList>
            <person name="Rodrigo-Torres Lidia"/>
            <person name="Arahal R.David."/>
        </authorList>
    </citation>
    <scope>NUCLEOTIDE SEQUENCE [LARGE SCALE GENOMIC DNA]</scope>
    <source>
        <strain evidence="4">CECT 5096</strain>
    </source>
</reference>
<keyword evidence="4" id="KW-1185">Reference proteome</keyword>
<dbReference type="InterPro" id="IPR009273">
    <property type="entry name" value="DUF930"/>
</dbReference>